<dbReference type="Proteomes" id="UP001138709">
    <property type="component" value="Unassembled WGS sequence"/>
</dbReference>
<dbReference type="AlphaFoldDB" id="A0A9X9XDX3"/>
<dbReference type="EMBL" id="JAAEDL010000015">
    <property type="protein sequence ID" value="MBR0681909.1"/>
    <property type="molecule type" value="Genomic_DNA"/>
</dbReference>
<gene>
    <name evidence="1" type="ORF">GXW74_15550</name>
</gene>
<evidence type="ECO:0008006" key="3">
    <source>
        <dbReference type="Google" id="ProtNLM"/>
    </source>
</evidence>
<comment type="caution">
    <text evidence="1">The sequence shown here is derived from an EMBL/GenBank/DDBJ whole genome shotgun (WGS) entry which is preliminary data.</text>
</comment>
<evidence type="ECO:0000313" key="1">
    <source>
        <dbReference type="EMBL" id="MBR0681909.1"/>
    </source>
</evidence>
<dbReference type="RefSeq" id="WP_211847444.1">
    <property type="nucleotide sequence ID" value="NZ_JAAEDL010000015.1"/>
</dbReference>
<accession>A0A9X9XDX3</accession>
<protein>
    <recommendedName>
        <fullName evidence="3">Phage tail assembly protein</fullName>
    </recommendedName>
</protein>
<reference evidence="1" key="2">
    <citation type="journal article" date="2021" name="Syst. Appl. Microbiol.">
        <title>Roseomonas hellenica sp. nov., isolated from roots of wild-growing Alkanna tinctoria.</title>
        <authorList>
            <person name="Rat A."/>
            <person name="Naranjo H.D."/>
            <person name="Lebbe L."/>
            <person name="Cnockaert M."/>
            <person name="Krigas N."/>
            <person name="Grigoriadou K."/>
            <person name="Maloupa E."/>
            <person name="Willems A."/>
        </authorList>
    </citation>
    <scope>NUCLEOTIDE SEQUENCE</scope>
    <source>
        <strain evidence="1">LMG 31228</strain>
    </source>
</reference>
<name>A0A9X9XDX3_9PROT</name>
<reference evidence="1" key="1">
    <citation type="submission" date="2020-01" db="EMBL/GenBank/DDBJ databases">
        <authorList>
            <person name="Rat A."/>
        </authorList>
    </citation>
    <scope>NUCLEOTIDE SEQUENCE</scope>
    <source>
        <strain evidence="1">LMG 31228</strain>
    </source>
</reference>
<organism evidence="1 2">
    <name type="scientific">Neoroseomonas eburnea</name>
    <dbReference type="NCBI Taxonomy" id="1346889"/>
    <lineage>
        <taxon>Bacteria</taxon>
        <taxon>Pseudomonadati</taxon>
        <taxon>Pseudomonadota</taxon>
        <taxon>Alphaproteobacteria</taxon>
        <taxon>Acetobacterales</taxon>
        <taxon>Acetobacteraceae</taxon>
        <taxon>Neoroseomonas</taxon>
    </lineage>
</organism>
<keyword evidence="2" id="KW-1185">Reference proteome</keyword>
<proteinExistence type="predicted"/>
<evidence type="ECO:0000313" key="2">
    <source>
        <dbReference type="Proteomes" id="UP001138709"/>
    </source>
</evidence>
<sequence length="152" mass="16234">MADIAPAEDVIVEIEEEGAAVAAASSPADPDVVVIDEDDDGKGLPKHAVRRRDGTIELPLSVPVTLRYRRGQDGPVREESLDRLVLHRLTGADMRAISAASKDAQITVMIARCARINEAKFGAIFDKMDGADVGFAARVVEHFLSSGPRTGT</sequence>